<dbReference type="InterPro" id="IPR008969">
    <property type="entry name" value="CarboxyPept-like_regulatory"/>
</dbReference>
<dbReference type="Gene3D" id="2.60.40.1120">
    <property type="entry name" value="Carboxypeptidase-like, regulatory domain"/>
    <property type="match status" value="1"/>
</dbReference>
<evidence type="ECO:0000313" key="1">
    <source>
        <dbReference type="EMBL" id="QLH04797.1"/>
    </source>
</evidence>
<dbReference type="KEGG" id="nox:C5F49_05310"/>
<name>A0A7D5R3N4_9ARCH</name>
<sequence>MHVYNDKAIVIGLCSFVILFSFIPTSQAVLWDFIVELDMEKGAVYAGDTVVVTGRVVDHAYHPTRGVEVLVRTGADTTKAFTNPDGEFKAQFVNFQRIPGTYTVNVVASWYGMTGLSSTQFQVKGEANPDSLLQQQLSTDEAIKYLSSNESDFDRNPIGQTLFKYYHGLLDQLIAKQKESQKPIAEEIFLEQQRRIAENLRNQAIEEYKPGYGTYGGYKYEDYIGGLNPEIRGLVINQLNYTQNNFLDAQKIRAEILENGGTYEEARQAYLDRLTISKETLEKFNETHLESSEKEVEQSSEEVE</sequence>
<organism evidence="1 2">
    <name type="scientific">Nitrosopumilus oxyclinae</name>
    <dbReference type="NCBI Taxonomy" id="1959104"/>
    <lineage>
        <taxon>Archaea</taxon>
        <taxon>Nitrososphaerota</taxon>
        <taxon>Nitrososphaeria</taxon>
        <taxon>Nitrosopumilales</taxon>
        <taxon>Nitrosopumilaceae</taxon>
        <taxon>Nitrosopumilus</taxon>
    </lineage>
</organism>
<proteinExistence type="predicted"/>
<evidence type="ECO:0008006" key="3">
    <source>
        <dbReference type="Google" id="ProtNLM"/>
    </source>
</evidence>
<evidence type="ECO:0000313" key="2">
    <source>
        <dbReference type="Proteomes" id="UP000509441"/>
    </source>
</evidence>
<dbReference type="AlphaFoldDB" id="A0A7D5R3N4"/>
<gene>
    <name evidence="1" type="ORF">C5F49_05310</name>
</gene>
<dbReference type="Proteomes" id="UP000509441">
    <property type="component" value="Chromosome"/>
</dbReference>
<dbReference type="SUPFAM" id="SSF49464">
    <property type="entry name" value="Carboxypeptidase regulatory domain-like"/>
    <property type="match status" value="1"/>
</dbReference>
<accession>A0A7D5R3N4</accession>
<dbReference type="EMBL" id="CP026994">
    <property type="protein sequence ID" value="QLH04797.1"/>
    <property type="molecule type" value="Genomic_DNA"/>
</dbReference>
<reference evidence="1 2" key="1">
    <citation type="submission" date="2018-02" db="EMBL/GenBank/DDBJ databases">
        <title>Complete genome of Nitrosopumilus oxyclinae HCE1.</title>
        <authorList>
            <person name="Qin W."/>
            <person name="Zheng Y."/>
            <person name="Stahl D.A."/>
        </authorList>
    </citation>
    <scope>NUCLEOTIDE SEQUENCE [LARGE SCALE GENOMIC DNA]</scope>
    <source>
        <strain evidence="1 2">HCE1</strain>
    </source>
</reference>
<protein>
    <recommendedName>
        <fullName evidence="3">Carboxypeptidase regulatory-like domain-containing protein</fullName>
    </recommendedName>
</protein>
<keyword evidence="2" id="KW-1185">Reference proteome</keyword>